<dbReference type="VEuPathDB" id="TriTrypDB:Tb427_000414400"/>
<feature type="compositionally biased region" description="Basic and acidic residues" evidence="9">
    <location>
        <begin position="276"/>
        <end position="287"/>
    </location>
</feature>
<evidence type="ECO:0000256" key="7">
    <source>
        <dbReference type="ARBA" id="ARBA00023180"/>
    </source>
</evidence>
<dbReference type="GO" id="GO:0098552">
    <property type="term" value="C:side of membrane"/>
    <property type="evidence" value="ECO:0007669"/>
    <property type="project" value="UniProtKB-KW"/>
</dbReference>
<evidence type="ECO:0000259" key="10">
    <source>
        <dbReference type="Pfam" id="PF10659"/>
    </source>
</evidence>
<evidence type="ECO:0000256" key="4">
    <source>
        <dbReference type="ARBA" id="ARBA00022622"/>
    </source>
</evidence>
<dbReference type="Pfam" id="PF10659">
    <property type="entry name" value="Trypan_glycop_C"/>
    <property type="match status" value="1"/>
</dbReference>
<feature type="non-terminal residue" evidence="12">
    <location>
        <position position="1"/>
    </location>
</feature>
<protein>
    <submittedName>
        <fullName evidence="12">Variant surface glycoprotein 2118</fullName>
    </submittedName>
</protein>
<dbReference type="InterPro" id="IPR025932">
    <property type="entry name" value="Trypano_VSG_B_N_dom"/>
</dbReference>
<dbReference type="AlphaFoldDB" id="M4SR95"/>
<evidence type="ECO:0000259" key="11">
    <source>
        <dbReference type="Pfam" id="PF13206"/>
    </source>
</evidence>
<evidence type="ECO:0000256" key="8">
    <source>
        <dbReference type="ARBA" id="ARBA00023288"/>
    </source>
</evidence>
<dbReference type="EMBL" id="KC611422">
    <property type="protein sequence ID" value="AGH58853.1"/>
    <property type="molecule type" value="Genomic_DNA"/>
</dbReference>
<keyword evidence="3" id="KW-1003">Cell membrane</keyword>
<evidence type="ECO:0000256" key="6">
    <source>
        <dbReference type="ARBA" id="ARBA00023136"/>
    </source>
</evidence>
<evidence type="ECO:0000313" key="12">
    <source>
        <dbReference type="EMBL" id="AGH58853.1"/>
    </source>
</evidence>
<keyword evidence="4" id="KW-0336">GPI-anchor</keyword>
<evidence type="ECO:0000256" key="2">
    <source>
        <dbReference type="ARBA" id="ARBA00004609"/>
    </source>
</evidence>
<dbReference type="InterPro" id="IPR019609">
    <property type="entry name" value="Variant_surf_glycoprt_trypan_C"/>
</dbReference>
<reference evidence="12" key="1">
    <citation type="submission" date="2013-02" db="EMBL/GenBank/DDBJ databases">
        <authorList>
            <person name="Cross G.A.M."/>
            <person name="Kim H.-S."/>
            <person name="Wickstead B."/>
        </authorList>
    </citation>
    <scope>NUCLEOTIDE SEQUENCE</scope>
    <source>
        <strain evidence="12">Lister 427</strain>
    </source>
</reference>
<dbReference type="GO" id="GO:0005886">
    <property type="term" value="C:plasma membrane"/>
    <property type="evidence" value="ECO:0007669"/>
    <property type="project" value="UniProtKB-SubCell"/>
</dbReference>
<feature type="domain" description="Trypanosome variant surface glycoprotein B-type N-terminal" evidence="11">
    <location>
        <begin position="3"/>
        <end position="202"/>
    </location>
</feature>
<organism evidence="12">
    <name type="scientific">Trypanosoma brucei</name>
    <dbReference type="NCBI Taxonomy" id="5691"/>
    <lineage>
        <taxon>Eukaryota</taxon>
        <taxon>Discoba</taxon>
        <taxon>Euglenozoa</taxon>
        <taxon>Kinetoplastea</taxon>
        <taxon>Metakinetoplastina</taxon>
        <taxon>Trypanosomatida</taxon>
        <taxon>Trypanosomatidae</taxon>
        <taxon>Trypanosoma</taxon>
    </lineage>
</organism>
<keyword evidence="6" id="KW-0472">Membrane</keyword>
<comment type="subcellular location">
    <subcellularLocation>
        <location evidence="2">Cell membrane</location>
        <topology evidence="2">Lipid-anchor</topology>
        <topology evidence="2">GPI-anchor</topology>
    </subcellularLocation>
</comment>
<feature type="region of interest" description="Disordered" evidence="9">
    <location>
        <begin position="257"/>
        <end position="291"/>
    </location>
</feature>
<evidence type="ECO:0000256" key="5">
    <source>
        <dbReference type="ARBA" id="ARBA00022729"/>
    </source>
</evidence>
<evidence type="ECO:0000256" key="9">
    <source>
        <dbReference type="SAM" id="MobiDB-lite"/>
    </source>
</evidence>
<proteinExistence type="predicted"/>
<feature type="region of interest" description="Disordered" evidence="9">
    <location>
        <begin position="20"/>
        <end position="42"/>
    </location>
</feature>
<feature type="domain" description="Trypanosome variant surface glycoprotein C-terminal" evidence="10">
    <location>
        <begin position="237"/>
        <end position="327"/>
    </location>
</feature>
<dbReference type="Pfam" id="PF13206">
    <property type="entry name" value="VSG_B"/>
    <property type="match status" value="1"/>
</dbReference>
<name>M4SR95_9TRYP</name>
<evidence type="ECO:0000256" key="3">
    <source>
        <dbReference type="ARBA" id="ARBA00022475"/>
    </source>
</evidence>
<comment type="function">
    <text evidence="1">VSG forms a coat on the surface of the parasite. The trypanosome evades the immune response of the host by expressing a series of antigenically distinct VSGs from an estimated 1000 VSG genes.</text>
</comment>
<keyword evidence="8" id="KW-0449">Lipoprotein</keyword>
<feature type="compositionally biased region" description="Polar residues" evidence="9">
    <location>
        <begin position="23"/>
        <end position="42"/>
    </location>
</feature>
<evidence type="ECO:0000256" key="1">
    <source>
        <dbReference type="ARBA" id="ARBA00002523"/>
    </source>
</evidence>
<keyword evidence="7" id="KW-0325">Glycoprotein</keyword>
<sequence length="330" mass="35235">KTIIKTHLVSTLYGAGASALDGSDQQTSPKAANRNAACSGTNTGTSPTHDLICLCAVDSTAGTAQTCGFDTPGSKSGLWSAITGNVQKGAWDVIRPKCAKVKTGSFSDSTIHQALASFDGILKNDETLDDSNKAMAYLGHHNTGDCGSANIERCVDHSTVLNIKGEGNNKLHWYEQIAAAAESTKAWSDARRSAETINQRLEINAQIAEQLYAAAWIDEQAVAMQPLAQQLPTQTKCKLKKTAAEECTSDHCDCDSEKKECKAKPGTETPAAGTGEKPKEGEGTEKCKGKKRGLQISKLQMERKECKNSSISLNEKNFLIVAAFTVFVGF</sequence>
<keyword evidence="5" id="KW-0732">Signal</keyword>
<reference evidence="12" key="2">
    <citation type="journal article" date="2014" name="Mol. Biochem. Parasitol.">
        <title>Capturing the variant surface glycoprotein repertoire (the VSGnome) of Trypanosoma brucei Lister 427.</title>
        <authorList>
            <person name="Cross G.A."/>
            <person name="Kim H.S."/>
            <person name="Wickstead B."/>
        </authorList>
    </citation>
    <scope>NUCLEOTIDE SEQUENCE</scope>
    <source>
        <strain evidence="12">Lister 427</strain>
    </source>
</reference>
<accession>M4SR95</accession>